<evidence type="ECO:0000256" key="7">
    <source>
        <dbReference type="PROSITE-ProRule" id="PRU01373"/>
    </source>
</evidence>
<sequence>MASQRKRKAGKILGIMGMCAAVAAGGIGVATAPNWLQTAVESEAGSPQRTDVGLGSAVVKAVELGITPLDGAREVNPAVGPSVKAVHGTLKDIELVPATGGKAVKGAISADRSTWSTLDPLGFNTEYRFGFTVVDGAGRETRKTQSFTTVSTPNEANAMVFPNDGAVMGSGQPIEINFSEPVADKAAMEEAVKISVSSGQKVAWRWYSDRKVRILPETFWAANTSVTVDMPLFGRDFGNGMIGNSDVLATFTTGPQRIAVVDDATKTMKVYFDGALVKTAPVTLGSPDWLSPTGYAVIMEQERHSKFNAGSIGLKPGDKGYYAPLVVEHANRLTNSGVYVHQALPSAYGAVGAYNVSHGCVGLLPADAAWFFNNMRTGDVVQVLNTGAPAVEPLEGFGDWNIAWAGYAKR</sequence>
<evidence type="ECO:0000256" key="8">
    <source>
        <dbReference type="SAM" id="Phobius"/>
    </source>
</evidence>
<evidence type="ECO:0000256" key="2">
    <source>
        <dbReference type="ARBA" id="ARBA00022679"/>
    </source>
</evidence>
<dbReference type="RefSeq" id="WP_345450213.1">
    <property type="nucleotide sequence ID" value="NZ_BAABKK010000018.1"/>
</dbReference>
<keyword evidence="3 7" id="KW-0133">Cell shape</keyword>
<evidence type="ECO:0000259" key="10">
    <source>
        <dbReference type="PROSITE" id="PS52029"/>
    </source>
</evidence>
<dbReference type="EMBL" id="BAABKK010000018">
    <property type="protein sequence ID" value="GAA5196677.1"/>
    <property type="molecule type" value="Genomic_DNA"/>
</dbReference>
<proteinExistence type="predicted"/>
<evidence type="ECO:0000256" key="4">
    <source>
        <dbReference type="ARBA" id="ARBA00022984"/>
    </source>
</evidence>
<dbReference type="Pfam" id="PF03734">
    <property type="entry name" value="YkuD"/>
    <property type="match status" value="1"/>
</dbReference>
<protein>
    <submittedName>
        <fullName evidence="11">Ig-like domain-containing protein</fullName>
    </submittedName>
</protein>
<evidence type="ECO:0000256" key="1">
    <source>
        <dbReference type="ARBA" id="ARBA00004752"/>
    </source>
</evidence>
<accession>A0ABP9SKD3</accession>
<feature type="transmembrane region" description="Helical" evidence="8">
    <location>
        <begin position="12"/>
        <end position="36"/>
    </location>
</feature>
<feature type="domain" description="L,D-TPase catalytic" evidence="10">
    <location>
        <begin position="257"/>
        <end position="384"/>
    </location>
</feature>
<dbReference type="CDD" id="cd13432">
    <property type="entry name" value="LDT_IgD_like_2"/>
    <property type="match status" value="1"/>
</dbReference>
<keyword evidence="4 7" id="KW-0573">Peptidoglycan synthesis</keyword>
<keyword evidence="8" id="KW-0472">Membrane</keyword>
<dbReference type="PANTHER" id="PTHR30582:SF2">
    <property type="entry name" value="L,D-TRANSPEPTIDASE YCIB-RELATED"/>
    <property type="match status" value="1"/>
</dbReference>
<dbReference type="InterPro" id="IPR050979">
    <property type="entry name" value="LD-transpeptidase"/>
</dbReference>
<keyword evidence="8" id="KW-1133">Transmembrane helix</keyword>
<reference evidence="12" key="1">
    <citation type="journal article" date="2019" name="Int. J. Syst. Evol. Microbiol.">
        <title>The Global Catalogue of Microorganisms (GCM) 10K type strain sequencing project: providing services to taxonomists for standard genome sequencing and annotation.</title>
        <authorList>
            <consortium name="The Broad Institute Genomics Platform"/>
            <consortium name="The Broad Institute Genome Sequencing Center for Infectious Disease"/>
            <person name="Wu L."/>
            <person name="Ma J."/>
        </authorList>
    </citation>
    <scope>NUCLEOTIDE SEQUENCE [LARGE SCALE GENOMIC DNA]</scope>
    <source>
        <strain evidence="12">JCM 18514</strain>
    </source>
</reference>
<keyword evidence="9" id="KW-0732">Signal</keyword>
<dbReference type="Gene3D" id="2.60.40.3710">
    <property type="match status" value="1"/>
</dbReference>
<comment type="caution">
    <text evidence="11">The sequence shown here is derived from an EMBL/GenBank/DDBJ whole genome shotgun (WGS) entry which is preliminary data.</text>
</comment>
<comment type="pathway">
    <text evidence="1 7">Cell wall biogenesis; peptidoglycan biosynthesis.</text>
</comment>
<dbReference type="SUPFAM" id="SSF141523">
    <property type="entry name" value="L,D-transpeptidase catalytic domain-like"/>
    <property type="match status" value="1"/>
</dbReference>
<keyword evidence="12" id="KW-1185">Reference proteome</keyword>
<feature type="active site" description="Nucleophile" evidence="7">
    <location>
        <position position="360"/>
    </location>
</feature>
<keyword evidence="6 7" id="KW-0961">Cell wall biogenesis/degradation</keyword>
<evidence type="ECO:0000256" key="5">
    <source>
        <dbReference type="ARBA" id="ARBA00023315"/>
    </source>
</evidence>
<keyword evidence="2" id="KW-0808">Transferase</keyword>
<dbReference type="Proteomes" id="UP001500200">
    <property type="component" value="Unassembled WGS sequence"/>
</dbReference>
<dbReference type="PANTHER" id="PTHR30582">
    <property type="entry name" value="L,D-TRANSPEPTIDASE"/>
    <property type="match status" value="1"/>
</dbReference>
<dbReference type="CDD" id="cd16913">
    <property type="entry name" value="YkuD_like"/>
    <property type="match status" value="1"/>
</dbReference>
<dbReference type="InterPro" id="IPR041280">
    <property type="entry name" value="Big_10"/>
</dbReference>
<feature type="active site" description="Proton donor/acceptor" evidence="7">
    <location>
        <position position="341"/>
    </location>
</feature>
<keyword evidence="5" id="KW-0012">Acyltransferase</keyword>
<evidence type="ECO:0000256" key="9">
    <source>
        <dbReference type="SAM" id="SignalP"/>
    </source>
</evidence>
<dbReference type="InterPro" id="IPR038063">
    <property type="entry name" value="Transpep_catalytic_dom"/>
</dbReference>
<evidence type="ECO:0000256" key="6">
    <source>
        <dbReference type="ARBA" id="ARBA00023316"/>
    </source>
</evidence>
<dbReference type="Gene3D" id="2.40.440.10">
    <property type="entry name" value="L,D-transpeptidase catalytic domain-like"/>
    <property type="match status" value="1"/>
</dbReference>
<dbReference type="PROSITE" id="PS52029">
    <property type="entry name" value="LD_TPASE"/>
    <property type="match status" value="1"/>
</dbReference>
<name>A0ABP9SKD3_9MICC</name>
<organism evidence="11 12">
    <name type="scientific">Arthrobacter gyeryongensis</name>
    <dbReference type="NCBI Taxonomy" id="1650592"/>
    <lineage>
        <taxon>Bacteria</taxon>
        <taxon>Bacillati</taxon>
        <taxon>Actinomycetota</taxon>
        <taxon>Actinomycetes</taxon>
        <taxon>Micrococcales</taxon>
        <taxon>Micrococcaceae</taxon>
        <taxon>Arthrobacter</taxon>
    </lineage>
</organism>
<feature type="chain" id="PRO_5046419938" evidence="9">
    <location>
        <begin position="24"/>
        <end position="410"/>
    </location>
</feature>
<feature type="signal peptide" evidence="9">
    <location>
        <begin position="1"/>
        <end position="23"/>
    </location>
</feature>
<evidence type="ECO:0000256" key="3">
    <source>
        <dbReference type="ARBA" id="ARBA00022960"/>
    </source>
</evidence>
<dbReference type="Pfam" id="PF17964">
    <property type="entry name" value="Big_10"/>
    <property type="match status" value="1"/>
</dbReference>
<dbReference type="InterPro" id="IPR005490">
    <property type="entry name" value="LD_TPept_cat_dom"/>
</dbReference>
<evidence type="ECO:0000313" key="11">
    <source>
        <dbReference type="EMBL" id="GAA5196677.1"/>
    </source>
</evidence>
<keyword evidence="8" id="KW-0812">Transmembrane</keyword>
<evidence type="ECO:0000313" key="12">
    <source>
        <dbReference type="Proteomes" id="UP001500200"/>
    </source>
</evidence>
<gene>
    <name evidence="11" type="ORF">GCM10023346_29730</name>
</gene>
<dbReference type="Gene3D" id="2.60.40.3780">
    <property type="match status" value="1"/>
</dbReference>